<dbReference type="Proteomes" id="UP000291116">
    <property type="component" value="Unassembled WGS sequence"/>
</dbReference>
<dbReference type="EMBL" id="CAACVS010000037">
    <property type="protein sequence ID" value="VEU34697.1"/>
    <property type="molecule type" value="Genomic_DNA"/>
</dbReference>
<protein>
    <submittedName>
        <fullName evidence="2">Uncharacterized protein</fullName>
    </submittedName>
</protein>
<feature type="compositionally biased region" description="Basic and acidic residues" evidence="1">
    <location>
        <begin position="135"/>
        <end position="144"/>
    </location>
</feature>
<dbReference type="AlphaFoldDB" id="A0A448YXW4"/>
<feature type="compositionally biased region" description="Basic residues" evidence="1">
    <location>
        <begin position="123"/>
        <end position="134"/>
    </location>
</feature>
<evidence type="ECO:0000256" key="1">
    <source>
        <dbReference type="SAM" id="MobiDB-lite"/>
    </source>
</evidence>
<gene>
    <name evidence="2" type="ORF">PSNMU_V1.4_AUG-EV-PASAV3_0014250</name>
</gene>
<organism evidence="2 3">
    <name type="scientific">Pseudo-nitzschia multistriata</name>
    <dbReference type="NCBI Taxonomy" id="183589"/>
    <lineage>
        <taxon>Eukaryota</taxon>
        <taxon>Sar</taxon>
        <taxon>Stramenopiles</taxon>
        <taxon>Ochrophyta</taxon>
        <taxon>Bacillariophyta</taxon>
        <taxon>Bacillariophyceae</taxon>
        <taxon>Bacillariophycidae</taxon>
        <taxon>Bacillariales</taxon>
        <taxon>Bacillariaceae</taxon>
        <taxon>Pseudo-nitzschia</taxon>
    </lineage>
</organism>
<feature type="region of interest" description="Disordered" evidence="1">
    <location>
        <begin position="1"/>
        <end position="28"/>
    </location>
</feature>
<feature type="region of interest" description="Disordered" evidence="1">
    <location>
        <begin position="231"/>
        <end position="258"/>
    </location>
</feature>
<sequence>MAGAAESSGKPRDTEPEPSLPTPDTATGASLSLTLSGIRDRAAASFESIAKATLVVSAVLFVADPLPPYTRLAALVSCFSVLKLSAAHKQLLIRRQHEEEQAGLEFLVGAQKPVAEPGMAPRTRTRQRVGRRKWMRDQHQRLSDETVLALTKSGEEPEPPPAAAAGGADRPRDGGAWHSRNTEVPRGGGGKGPAGDNRGTHPDPREPHLQHPPGCLCFLLKQSRGRNFFLPPSMVAPGDHDGDDTANYCVQASDQRAK</sequence>
<accession>A0A448YXW4</accession>
<keyword evidence="3" id="KW-1185">Reference proteome</keyword>
<dbReference type="OrthoDB" id="10586983at2759"/>
<proteinExistence type="predicted"/>
<name>A0A448YXW4_9STRA</name>
<evidence type="ECO:0000313" key="3">
    <source>
        <dbReference type="Proteomes" id="UP000291116"/>
    </source>
</evidence>
<reference evidence="2 3" key="1">
    <citation type="submission" date="2019-01" db="EMBL/GenBank/DDBJ databases">
        <authorList>
            <person name="Ferrante I. M."/>
        </authorList>
    </citation>
    <scope>NUCLEOTIDE SEQUENCE [LARGE SCALE GENOMIC DNA]</scope>
    <source>
        <strain evidence="2 3">B856</strain>
    </source>
</reference>
<feature type="region of interest" description="Disordered" evidence="1">
    <location>
        <begin position="116"/>
        <end position="214"/>
    </location>
</feature>
<feature type="compositionally biased region" description="Basic and acidic residues" evidence="1">
    <location>
        <begin position="169"/>
        <end position="183"/>
    </location>
</feature>
<feature type="compositionally biased region" description="Basic and acidic residues" evidence="1">
    <location>
        <begin position="198"/>
        <end position="209"/>
    </location>
</feature>
<evidence type="ECO:0000313" key="2">
    <source>
        <dbReference type="EMBL" id="VEU34697.1"/>
    </source>
</evidence>
<feature type="compositionally biased region" description="Polar residues" evidence="1">
    <location>
        <begin position="248"/>
        <end position="258"/>
    </location>
</feature>